<reference evidence="1 2" key="1">
    <citation type="submission" date="2015-07" db="EMBL/GenBank/DDBJ databases">
        <title>The genome of Habropoda laboriosa.</title>
        <authorList>
            <person name="Pan H."/>
            <person name="Kapheim K."/>
        </authorList>
    </citation>
    <scope>NUCLEOTIDE SEQUENCE [LARGE SCALE GENOMIC DNA]</scope>
    <source>
        <strain evidence="1">0110345459</strain>
    </source>
</reference>
<dbReference type="Proteomes" id="UP000053825">
    <property type="component" value="Unassembled WGS sequence"/>
</dbReference>
<accession>A0A0L7R9M1</accession>
<name>A0A0L7R9M1_9HYME</name>
<proteinExistence type="predicted"/>
<dbReference type="AlphaFoldDB" id="A0A0L7R9M1"/>
<dbReference type="STRING" id="597456.A0A0L7R9M1"/>
<evidence type="ECO:0008006" key="3">
    <source>
        <dbReference type="Google" id="ProtNLM"/>
    </source>
</evidence>
<dbReference type="EMBL" id="KQ414624">
    <property type="protein sequence ID" value="KOC67567.1"/>
    <property type="molecule type" value="Genomic_DNA"/>
</dbReference>
<evidence type="ECO:0000313" key="1">
    <source>
        <dbReference type="EMBL" id="KOC67567.1"/>
    </source>
</evidence>
<protein>
    <recommendedName>
        <fullName evidence="3">Histone-lysine N-methyltransferase SETMAR</fullName>
    </recommendedName>
</protein>
<sequence length="85" mass="10207">MNNFLTIKLFRNEDTIQAALKEFLNSKTDDFYVYAITKLVNRWRKNMELNIIFERNNVSKVSFQKTTSHMHQHNTIPDLIIINYL</sequence>
<keyword evidence="2" id="KW-1185">Reference proteome</keyword>
<evidence type="ECO:0000313" key="2">
    <source>
        <dbReference type="Proteomes" id="UP000053825"/>
    </source>
</evidence>
<gene>
    <name evidence="1" type="ORF">WH47_10518</name>
</gene>
<organism evidence="1 2">
    <name type="scientific">Habropoda laboriosa</name>
    <dbReference type="NCBI Taxonomy" id="597456"/>
    <lineage>
        <taxon>Eukaryota</taxon>
        <taxon>Metazoa</taxon>
        <taxon>Ecdysozoa</taxon>
        <taxon>Arthropoda</taxon>
        <taxon>Hexapoda</taxon>
        <taxon>Insecta</taxon>
        <taxon>Pterygota</taxon>
        <taxon>Neoptera</taxon>
        <taxon>Endopterygota</taxon>
        <taxon>Hymenoptera</taxon>
        <taxon>Apocrita</taxon>
        <taxon>Aculeata</taxon>
        <taxon>Apoidea</taxon>
        <taxon>Anthophila</taxon>
        <taxon>Apidae</taxon>
        <taxon>Habropoda</taxon>
    </lineage>
</organism>